<organism evidence="10 11">
    <name type="scientific">Diatraea saccharalis</name>
    <name type="common">sugarcane borer</name>
    <dbReference type="NCBI Taxonomy" id="40085"/>
    <lineage>
        <taxon>Eukaryota</taxon>
        <taxon>Metazoa</taxon>
        <taxon>Ecdysozoa</taxon>
        <taxon>Arthropoda</taxon>
        <taxon>Hexapoda</taxon>
        <taxon>Insecta</taxon>
        <taxon>Pterygota</taxon>
        <taxon>Neoptera</taxon>
        <taxon>Endopterygota</taxon>
        <taxon>Lepidoptera</taxon>
        <taxon>Glossata</taxon>
        <taxon>Ditrysia</taxon>
        <taxon>Pyraloidea</taxon>
        <taxon>Crambidae</taxon>
        <taxon>Crambinae</taxon>
        <taxon>Diatraea</taxon>
    </lineage>
</organism>
<feature type="compositionally biased region" description="Basic and acidic residues" evidence="7">
    <location>
        <begin position="548"/>
        <end position="560"/>
    </location>
</feature>
<feature type="transmembrane region" description="Helical" evidence="8">
    <location>
        <begin position="12"/>
        <end position="31"/>
    </location>
</feature>
<feature type="region of interest" description="Disordered" evidence="7">
    <location>
        <begin position="158"/>
        <end position="196"/>
    </location>
</feature>
<feature type="domain" description="Resistance to inhibitors of cholinesterase protein 3 N-terminal" evidence="9">
    <location>
        <begin position="236"/>
        <end position="319"/>
    </location>
</feature>
<reference evidence="10" key="1">
    <citation type="submission" date="2021-12" db="EMBL/GenBank/DDBJ databases">
        <authorList>
            <person name="King R."/>
        </authorList>
    </citation>
    <scope>NUCLEOTIDE SEQUENCE</scope>
</reference>
<feature type="region of interest" description="Disordered" evidence="7">
    <location>
        <begin position="548"/>
        <end position="588"/>
    </location>
</feature>
<dbReference type="OrthoDB" id="10070774at2759"/>
<dbReference type="Proteomes" id="UP001153714">
    <property type="component" value="Chromosome 8"/>
</dbReference>
<sequence>MANEEVLGPRKTMFVLVIVVGCFAVLWPRILSPLILGHTREQLKPNQFDREAGCCEVMFETEVALLELLNEVCSSVVHTDGKLSPYAAAECRKTVNETCGVDIAAFIKRDENVGKTTKKLLEMMKTSNSSCLKEHFGVPQWTISNHVALNSWTLQDTVKQERPPMRAGPHPALRERGRAIPPGVPPSTRSSVTMPPHVRVRSSPLDVYFEIDIKPPPLPGVRPPLGSPGGPVAAPKSSMGFVMPIYTICIIIFFVYTLSKILFKRTGAPVYDPIVPDPQFRRRVFRDDSRTSPDKLGDEELEALRARLAETERAMQRIVGQLAKRDADLQDNHARPYTNGTVLHNTGPVQIVASEYREKSKEKSPEPPKEPSAELKEAESQESISEPELCTSEVHEDISDQTELITEPKESTPEPKESTPEPKESTPEPKVPTPKPLEPEPNHPNPESKEAQLDESVPESEPRENAQESKEFPHELEELNVNSRDLLLELEEDDHSDRMILEHNELKTKEPVEFNHKNANIDLIKLTENIESIKDTVTKSVEDFLDDAKTDANSQEHKQSTPELLEEALKEGSSEKETENEEEEEKAAVKVVGMELTAHTADGGEWRPPLPAPAPAPAPRPHVAEEVKAIYLEGEIPQQSRVLVTEFEDSAQDKPPTKKHSPTVVSGKMTLSLIQDAPKDTPERDLESTVDDFTTASAITQPAEEKEEESEDEVEEEIEVEEIEEEVEEEEEEEEPLKQEAVPQVPSKEQEAGEEK</sequence>
<feature type="transmembrane region" description="Helical" evidence="8">
    <location>
        <begin position="245"/>
        <end position="263"/>
    </location>
</feature>
<feature type="compositionally biased region" description="Basic and acidic residues" evidence="7">
    <location>
        <begin position="677"/>
        <end position="687"/>
    </location>
</feature>
<evidence type="ECO:0000256" key="7">
    <source>
        <dbReference type="SAM" id="MobiDB-lite"/>
    </source>
</evidence>
<feature type="compositionally biased region" description="Basic and acidic residues" evidence="7">
    <location>
        <begin position="356"/>
        <end position="379"/>
    </location>
</feature>
<comment type="subcellular location">
    <subcellularLocation>
        <location evidence="1">Endoplasmic reticulum membrane</location>
    </subcellularLocation>
</comment>
<feature type="compositionally biased region" description="Basic and acidic residues" evidence="7">
    <location>
        <begin position="406"/>
        <end position="427"/>
    </location>
</feature>
<feature type="compositionally biased region" description="Pro residues" evidence="7">
    <location>
        <begin position="608"/>
        <end position="620"/>
    </location>
</feature>
<protein>
    <recommendedName>
        <fullName evidence="9">Resistance to inhibitors of cholinesterase protein 3 N-terminal domain-containing protein</fullName>
    </recommendedName>
</protein>
<keyword evidence="11" id="KW-1185">Reference proteome</keyword>
<evidence type="ECO:0000256" key="6">
    <source>
        <dbReference type="ARBA" id="ARBA00023136"/>
    </source>
</evidence>
<evidence type="ECO:0000256" key="1">
    <source>
        <dbReference type="ARBA" id="ARBA00004586"/>
    </source>
</evidence>
<evidence type="ECO:0000256" key="4">
    <source>
        <dbReference type="ARBA" id="ARBA00022824"/>
    </source>
</evidence>
<evidence type="ECO:0000313" key="10">
    <source>
        <dbReference type="EMBL" id="CAH0764600.1"/>
    </source>
</evidence>
<evidence type="ECO:0000256" key="8">
    <source>
        <dbReference type="SAM" id="Phobius"/>
    </source>
</evidence>
<dbReference type="PANTHER" id="PTHR21723:SF3">
    <property type="entry name" value="PROTEIN RIC-3"/>
    <property type="match status" value="1"/>
</dbReference>
<evidence type="ECO:0000256" key="2">
    <source>
        <dbReference type="ARBA" id="ARBA00008538"/>
    </source>
</evidence>
<dbReference type="GO" id="GO:0045202">
    <property type="term" value="C:synapse"/>
    <property type="evidence" value="ECO:0007669"/>
    <property type="project" value="GOC"/>
</dbReference>
<dbReference type="InterPro" id="IPR032763">
    <property type="entry name" value="RIC3_N"/>
</dbReference>
<dbReference type="GO" id="GO:0034394">
    <property type="term" value="P:protein localization to cell surface"/>
    <property type="evidence" value="ECO:0007669"/>
    <property type="project" value="TreeGrafter"/>
</dbReference>
<feature type="region of interest" description="Disordered" evidence="7">
    <location>
        <begin position="643"/>
        <end position="756"/>
    </location>
</feature>
<dbReference type="AlphaFoldDB" id="A0A9P0C865"/>
<dbReference type="InterPro" id="IPR026160">
    <property type="entry name" value="Ric3"/>
</dbReference>
<dbReference type="GO" id="GO:0043025">
    <property type="term" value="C:neuronal cell body"/>
    <property type="evidence" value="ECO:0007669"/>
    <property type="project" value="TreeGrafter"/>
</dbReference>
<dbReference type="PANTHER" id="PTHR21723">
    <property type="entry name" value="RESISTANCE TO INHIBITORS OF CHOLINESTERASE PROTEIN 3 RIC3"/>
    <property type="match status" value="1"/>
</dbReference>
<keyword evidence="5 8" id="KW-1133">Transmembrane helix</keyword>
<feature type="compositionally biased region" description="Basic and acidic residues" evidence="7">
    <location>
        <begin position="460"/>
        <end position="477"/>
    </location>
</feature>
<proteinExistence type="inferred from homology"/>
<evidence type="ECO:0000313" key="11">
    <source>
        <dbReference type="Proteomes" id="UP001153714"/>
    </source>
</evidence>
<feature type="compositionally biased region" description="Acidic residues" evidence="7">
    <location>
        <begin position="705"/>
        <end position="735"/>
    </location>
</feature>
<feature type="region of interest" description="Disordered" evidence="7">
    <location>
        <begin position="356"/>
        <end position="478"/>
    </location>
</feature>
<feature type="compositionally biased region" description="Polar residues" evidence="7">
    <location>
        <begin position="691"/>
        <end position="700"/>
    </location>
</feature>
<keyword evidence="4" id="KW-0256">Endoplasmic reticulum</keyword>
<feature type="compositionally biased region" description="Basic and acidic residues" evidence="7">
    <location>
        <begin position="567"/>
        <end position="577"/>
    </location>
</feature>
<evidence type="ECO:0000256" key="3">
    <source>
        <dbReference type="ARBA" id="ARBA00022692"/>
    </source>
</evidence>
<feature type="compositionally biased region" description="Basic and acidic residues" evidence="7">
    <location>
        <begin position="437"/>
        <end position="452"/>
    </location>
</feature>
<keyword evidence="3 8" id="KW-0812">Transmembrane</keyword>
<evidence type="ECO:0000259" key="9">
    <source>
        <dbReference type="Pfam" id="PF15361"/>
    </source>
</evidence>
<comment type="similarity">
    <text evidence="2">Belongs to the ric-3 family.</text>
</comment>
<reference evidence="10" key="2">
    <citation type="submission" date="2022-10" db="EMBL/GenBank/DDBJ databases">
        <authorList>
            <consortium name="ENA_rothamsted_submissions"/>
            <consortium name="culmorum"/>
            <person name="King R."/>
        </authorList>
    </citation>
    <scope>NUCLEOTIDE SEQUENCE</scope>
</reference>
<keyword evidence="6 8" id="KW-0472">Membrane</keyword>
<dbReference type="Pfam" id="PF15361">
    <property type="entry name" value="RIC3"/>
    <property type="match status" value="1"/>
</dbReference>
<evidence type="ECO:0000256" key="5">
    <source>
        <dbReference type="ARBA" id="ARBA00022989"/>
    </source>
</evidence>
<dbReference type="GO" id="GO:0007271">
    <property type="term" value="P:synaptic transmission, cholinergic"/>
    <property type="evidence" value="ECO:0007669"/>
    <property type="project" value="TreeGrafter"/>
</dbReference>
<accession>A0A9P0C865</accession>
<feature type="region of interest" description="Disordered" evidence="7">
    <location>
        <begin position="600"/>
        <end position="621"/>
    </location>
</feature>
<name>A0A9P0C865_9NEOP</name>
<dbReference type="GO" id="GO:0005789">
    <property type="term" value="C:endoplasmic reticulum membrane"/>
    <property type="evidence" value="ECO:0007669"/>
    <property type="project" value="UniProtKB-SubCell"/>
</dbReference>
<dbReference type="EMBL" id="OU893339">
    <property type="protein sequence ID" value="CAH0764600.1"/>
    <property type="molecule type" value="Genomic_DNA"/>
</dbReference>
<gene>
    <name evidence="10" type="ORF">DIATSA_LOCUS13171</name>
</gene>
<dbReference type="GO" id="GO:0043005">
    <property type="term" value="C:neuron projection"/>
    <property type="evidence" value="ECO:0007669"/>
    <property type="project" value="TreeGrafter"/>
</dbReference>